<reference evidence="1 2" key="1">
    <citation type="submission" date="2021-06" db="EMBL/GenBank/DDBJ databases">
        <title>Caerostris extrusa draft genome.</title>
        <authorList>
            <person name="Kono N."/>
            <person name="Arakawa K."/>
        </authorList>
    </citation>
    <scope>NUCLEOTIDE SEQUENCE [LARGE SCALE GENOMIC DNA]</scope>
</reference>
<evidence type="ECO:0000313" key="1">
    <source>
        <dbReference type="EMBL" id="GIY65421.1"/>
    </source>
</evidence>
<keyword evidence="2" id="KW-1185">Reference proteome</keyword>
<dbReference type="AlphaFoldDB" id="A0AAV4V557"/>
<proteinExistence type="predicted"/>
<dbReference type="Gene3D" id="3.60.10.10">
    <property type="entry name" value="Endonuclease/exonuclease/phosphatase"/>
    <property type="match status" value="1"/>
</dbReference>
<dbReference type="InterPro" id="IPR036691">
    <property type="entry name" value="Endo/exonu/phosph_ase_sf"/>
</dbReference>
<name>A0AAV4V557_CAEEX</name>
<organism evidence="1 2">
    <name type="scientific">Caerostris extrusa</name>
    <name type="common">Bark spider</name>
    <name type="synonym">Caerostris bankana</name>
    <dbReference type="NCBI Taxonomy" id="172846"/>
    <lineage>
        <taxon>Eukaryota</taxon>
        <taxon>Metazoa</taxon>
        <taxon>Ecdysozoa</taxon>
        <taxon>Arthropoda</taxon>
        <taxon>Chelicerata</taxon>
        <taxon>Arachnida</taxon>
        <taxon>Araneae</taxon>
        <taxon>Araneomorphae</taxon>
        <taxon>Entelegynae</taxon>
        <taxon>Araneoidea</taxon>
        <taxon>Araneidae</taxon>
        <taxon>Caerostris</taxon>
    </lineage>
</organism>
<comment type="caution">
    <text evidence="1">The sequence shown here is derived from an EMBL/GenBank/DDBJ whole genome shotgun (WGS) entry which is preliminary data.</text>
</comment>
<gene>
    <name evidence="1" type="primary">AVEN_154362_1</name>
    <name evidence="1" type="ORF">CEXT_499251</name>
</gene>
<dbReference type="Proteomes" id="UP001054945">
    <property type="component" value="Unassembled WGS sequence"/>
</dbReference>
<sequence length="185" mass="21124">MGAKTYIRVVVVRVYTSSTTGSLSIKVHNDIKGDIKSHIRIKWFRSQSFSERSFTAKAERCGQLHQTPSYKPIVECANQDLSIHVLFSNFKTKVRVAVLYTKPGLSDDDITNAIDKILHSKNLNYKILLADDYNIDMGTERGREFCKIMDEIYYLTSRNSIAQYTTRARTSIDAVFSTHSLRTCL</sequence>
<evidence type="ECO:0000313" key="2">
    <source>
        <dbReference type="Proteomes" id="UP001054945"/>
    </source>
</evidence>
<protein>
    <submittedName>
        <fullName evidence="1">Uncharacterized protein</fullName>
    </submittedName>
</protein>
<accession>A0AAV4V557</accession>
<dbReference type="EMBL" id="BPLR01013986">
    <property type="protein sequence ID" value="GIY65421.1"/>
    <property type="molecule type" value="Genomic_DNA"/>
</dbReference>